<gene>
    <name evidence="3" type="ORF">J2800_004884</name>
</gene>
<dbReference type="InterPro" id="IPR006016">
    <property type="entry name" value="UspA"/>
</dbReference>
<evidence type="ECO:0000259" key="2">
    <source>
        <dbReference type="Pfam" id="PF00582"/>
    </source>
</evidence>
<evidence type="ECO:0000313" key="3">
    <source>
        <dbReference type="EMBL" id="MDR6534113.1"/>
    </source>
</evidence>
<evidence type="ECO:0000313" key="4">
    <source>
        <dbReference type="Proteomes" id="UP001262754"/>
    </source>
</evidence>
<dbReference type="InterPro" id="IPR006015">
    <property type="entry name" value="Universal_stress_UspA"/>
</dbReference>
<dbReference type="RefSeq" id="WP_056755037.1">
    <property type="nucleotide sequence ID" value="NZ_BMLD01000021.1"/>
</dbReference>
<dbReference type="InterPro" id="IPR014729">
    <property type="entry name" value="Rossmann-like_a/b/a_fold"/>
</dbReference>
<proteinExistence type="inferred from homology"/>
<dbReference type="CDD" id="cd00293">
    <property type="entry name" value="USP-like"/>
    <property type="match status" value="1"/>
</dbReference>
<accession>A0ABU1N6P9</accession>
<dbReference type="Proteomes" id="UP001262754">
    <property type="component" value="Unassembled WGS sequence"/>
</dbReference>
<dbReference type="Gene3D" id="3.40.50.620">
    <property type="entry name" value="HUPs"/>
    <property type="match status" value="1"/>
</dbReference>
<dbReference type="Pfam" id="PF00582">
    <property type="entry name" value="Usp"/>
    <property type="match status" value="1"/>
</dbReference>
<dbReference type="PANTHER" id="PTHR46268:SF6">
    <property type="entry name" value="UNIVERSAL STRESS PROTEIN UP12"/>
    <property type="match status" value="1"/>
</dbReference>
<organism evidence="3 4">
    <name type="scientific">Caulobacter rhizosphaerae</name>
    <dbReference type="NCBI Taxonomy" id="2010972"/>
    <lineage>
        <taxon>Bacteria</taxon>
        <taxon>Pseudomonadati</taxon>
        <taxon>Pseudomonadota</taxon>
        <taxon>Alphaproteobacteria</taxon>
        <taxon>Caulobacterales</taxon>
        <taxon>Caulobacteraceae</taxon>
        <taxon>Caulobacter</taxon>
    </lineage>
</organism>
<evidence type="ECO:0000256" key="1">
    <source>
        <dbReference type="ARBA" id="ARBA00008791"/>
    </source>
</evidence>
<keyword evidence="4" id="KW-1185">Reference proteome</keyword>
<dbReference type="PANTHER" id="PTHR46268">
    <property type="entry name" value="STRESS RESPONSE PROTEIN NHAX"/>
    <property type="match status" value="1"/>
</dbReference>
<protein>
    <submittedName>
        <fullName evidence="3">Nucleotide-binding universal stress UspA family protein</fullName>
    </submittedName>
</protein>
<name>A0ABU1N6P9_9CAUL</name>
<reference evidence="3 4" key="1">
    <citation type="submission" date="2023-07" db="EMBL/GenBank/DDBJ databases">
        <title>Sorghum-associated microbial communities from plants grown in Nebraska, USA.</title>
        <authorList>
            <person name="Schachtman D."/>
        </authorList>
    </citation>
    <scope>NUCLEOTIDE SEQUENCE [LARGE SCALE GENOMIC DNA]</scope>
    <source>
        <strain evidence="3 4">DS2154</strain>
    </source>
</reference>
<dbReference type="EMBL" id="JAVDRL010000019">
    <property type="protein sequence ID" value="MDR6534113.1"/>
    <property type="molecule type" value="Genomic_DNA"/>
</dbReference>
<sequence length="156" mass="16832">MYKRIVLAFDSTVEGRAALREGALLAKACDAEVFLLSVLVESSSVLVAEGVLVGAAETHLESYQAVLDEGLVRLRRLGFSPTGKLVRGEPATEIGAFARQVGADLVVVGHRKRNLLERWWSGATGAYIVDNLDCSLLVARQAMSDQDFEAKLESLA</sequence>
<dbReference type="PRINTS" id="PR01438">
    <property type="entry name" value="UNVRSLSTRESS"/>
</dbReference>
<dbReference type="SUPFAM" id="SSF52402">
    <property type="entry name" value="Adenine nucleotide alpha hydrolases-like"/>
    <property type="match status" value="1"/>
</dbReference>
<comment type="similarity">
    <text evidence="1">Belongs to the universal stress protein A family.</text>
</comment>
<comment type="caution">
    <text evidence="3">The sequence shown here is derived from an EMBL/GenBank/DDBJ whole genome shotgun (WGS) entry which is preliminary data.</text>
</comment>
<feature type="domain" description="UspA" evidence="2">
    <location>
        <begin position="1"/>
        <end position="140"/>
    </location>
</feature>